<dbReference type="AlphaFoldDB" id="A0A1G5RTA2"/>
<dbReference type="Proteomes" id="UP000199428">
    <property type="component" value="Unassembled WGS sequence"/>
</dbReference>
<evidence type="ECO:0000313" key="2">
    <source>
        <dbReference type="Proteomes" id="UP000199428"/>
    </source>
</evidence>
<dbReference type="Gene3D" id="3.40.50.300">
    <property type="entry name" value="P-loop containing nucleotide triphosphate hydrolases"/>
    <property type="match status" value="1"/>
</dbReference>
<keyword evidence="1" id="KW-0418">Kinase</keyword>
<dbReference type="InterPro" id="IPR027417">
    <property type="entry name" value="P-loop_NTPase"/>
</dbReference>
<dbReference type="Pfam" id="PF13189">
    <property type="entry name" value="Cytidylate_kin2"/>
    <property type="match status" value="1"/>
</dbReference>
<accession>A0A1G5RTA2</accession>
<reference evidence="1 2" key="1">
    <citation type="submission" date="2016-10" db="EMBL/GenBank/DDBJ databases">
        <authorList>
            <person name="de Groot N.N."/>
        </authorList>
    </citation>
    <scope>NUCLEOTIDE SEQUENCE [LARGE SCALE GENOMIC DNA]</scope>
    <source>
        <strain evidence="1 2">DSM 10317</strain>
    </source>
</reference>
<organism evidence="1 2">
    <name type="scientific">Pseudobutyrivibrio xylanivorans</name>
    <dbReference type="NCBI Taxonomy" id="185007"/>
    <lineage>
        <taxon>Bacteria</taxon>
        <taxon>Bacillati</taxon>
        <taxon>Bacillota</taxon>
        <taxon>Clostridia</taxon>
        <taxon>Lachnospirales</taxon>
        <taxon>Lachnospiraceae</taxon>
        <taxon>Pseudobutyrivibrio</taxon>
    </lineage>
</organism>
<dbReference type="GO" id="GO:0016301">
    <property type="term" value="F:kinase activity"/>
    <property type="evidence" value="ECO:0007669"/>
    <property type="project" value="UniProtKB-KW"/>
</dbReference>
<keyword evidence="1" id="KW-0808">Transferase</keyword>
<gene>
    <name evidence="1" type="ORF">SAMN02910350_00545</name>
</gene>
<name>A0A1G5RTA2_PSEXY</name>
<dbReference type="RefSeq" id="WP_090161017.1">
    <property type="nucleotide sequence ID" value="NZ_FMWK01000002.1"/>
</dbReference>
<protein>
    <submittedName>
        <fullName evidence="1">Cytidylate kinase-like family protein</fullName>
    </submittedName>
</protein>
<dbReference type="EMBL" id="FMWK01000002">
    <property type="protein sequence ID" value="SCZ76980.1"/>
    <property type="molecule type" value="Genomic_DNA"/>
</dbReference>
<proteinExistence type="predicted"/>
<sequence>MYDYIAIERTYGSGGHKIAEQLAKRLNYRLYDRSVVVETCKRMGLDYDVVSTMDEQNPVKTFFNAPGDNPSMEEKIYNTQVSIIKEAAEQPGCIFVGRGASELLKDKKVLKVFITAGEGYRRGRAKDVEKIEESKIDETMKKFDKKREKFFTTHCPGAKWGSIEYFDLIIDSEHISEEGAVAMLEALAKA</sequence>
<evidence type="ECO:0000313" key="1">
    <source>
        <dbReference type="EMBL" id="SCZ76980.1"/>
    </source>
</evidence>